<evidence type="ECO:0000313" key="2">
    <source>
        <dbReference type="Proteomes" id="UP001519460"/>
    </source>
</evidence>
<feature type="non-terminal residue" evidence="1">
    <location>
        <position position="228"/>
    </location>
</feature>
<proteinExistence type="predicted"/>
<organism evidence="1 2">
    <name type="scientific">Batillaria attramentaria</name>
    <dbReference type="NCBI Taxonomy" id="370345"/>
    <lineage>
        <taxon>Eukaryota</taxon>
        <taxon>Metazoa</taxon>
        <taxon>Spiralia</taxon>
        <taxon>Lophotrochozoa</taxon>
        <taxon>Mollusca</taxon>
        <taxon>Gastropoda</taxon>
        <taxon>Caenogastropoda</taxon>
        <taxon>Sorbeoconcha</taxon>
        <taxon>Cerithioidea</taxon>
        <taxon>Batillariidae</taxon>
        <taxon>Batillaria</taxon>
    </lineage>
</organism>
<dbReference type="EMBL" id="JACVVK020000001">
    <property type="protein sequence ID" value="KAK7508613.1"/>
    <property type="molecule type" value="Genomic_DNA"/>
</dbReference>
<dbReference type="AlphaFoldDB" id="A0ABD0M9S0"/>
<keyword evidence="2" id="KW-1185">Reference proteome</keyword>
<reference evidence="1 2" key="1">
    <citation type="journal article" date="2023" name="Sci. Data">
        <title>Genome assembly of the Korean intertidal mud-creeper Batillaria attramentaria.</title>
        <authorList>
            <person name="Patra A.K."/>
            <person name="Ho P.T."/>
            <person name="Jun S."/>
            <person name="Lee S.J."/>
            <person name="Kim Y."/>
            <person name="Won Y.J."/>
        </authorList>
    </citation>
    <scope>NUCLEOTIDE SEQUENCE [LARGE SCALE GENOMIC DNA]</scope>
    <source>
        <strain evidence="1">Wonlab-2016</strain>
    </source>
</reference>
<comment type="caution">
    <text evidence="1">The sequence shown here is derived from an EMBL/GenBank/DDBJ whole genome shotgun (WGS) entry which is preliminary data.</text>
</comment>
<sequence>RDSLLTQIYQTSIEIRISADRIHARGSAFPVSTAYQYITTLFSAFVTAFTTTEKNNVPSRHRRPKWLFADFLCRRQAEDKSVCSGILCCVTSPSLDDHRHLSHQAMQHHQHYRHVHIGRDTSPFVTHLLLRQPLGLETPPQRALLCRQAVIERDEDIDRKRRPSAHRIFQADEFLSFRPLGCSDGSGKTCLLREVKGQGLTVFINRTCRFRPGDQFLGSFASRRIRGA</sequence>
<feature type="non-terminal residue" evidence="1">
    <location>
        <position position="1"/>
    </location>
</feature>
<dbReference type="Proteomes" id="UP001519460">
    <property type="component" value="Unassembled WGS sequence"/>
</dbReference>
<accession>A0ABD0M9S0</accession>
<evidence type="ECO:0000313" key="1">
    <source>
        <dbReference type="EMBL" id="KAK7508613.1"/>
    </source>
</evidence>
<protein>
    <submittedName>
        <fullName evidence="1">Uncharacterized protein</fullName>
    </submittedName>
</protein>
<name>A0ABD0M9S0_9CAEN</name>
<gene>
    <name evidence="1" type="ORF">BaRGS_00000179</name>
</gene>